<keyword evidence="2" id="KW-0812">Transmembrane</keyword>
<evidence type="ECO:0000256" key="2">
    <source>
        <dbReference type="SAM" id="Phobius"/>
    </source>
</evidence>
<proteinExistence type="predicted"/>
<dbReference type="AlphaFoldDB" id="A0A382BTD3"/>
<feature type="transmembrane region" description="Helical" evidence="2">
    <location>
        <begin position="102"/>
        <end position="126"/>
    </location>
</feature>
<accession>A0A382BTD3</accession>
<keyword evidence="2" id="KW-1133">Transmembrane helix</keyword>
<feature type="transmembrane region" description="Helical" evidence="2">
    <location>
        <begin position="151"/>
        <end position="169"/>
    </location>
</feature>
<sequence>MSYIEVCEPYFSFMYCSQCGTLRFEDAKFCASCGTQFDEVVNNQPEPEQEITEEIQETESLEKSGASERQSPPRRIIQFPALERQAMIDKWRGMRAYEKFGFIWLLVTAISIIHFFIIFIFVNLFLSPWDLYWLHEIYWFPIWIPGYEVEWPLKMLYWGTLMIILFATIQPKSMISRITDGGPSRNATGRLDDGTSNGELEVEEHPTGLARPAPESPTFQPNWLGLIKIIIKVFVLTYGVYLLKEQARPEVCVPTGPWGC</sequence>
<organism evidence="3">
    <name type="scientific">marine metagenome</name>
    <dbReference type="NCBI Taxonomy" id="408172"/>
    <lineage>
        <taxon>unclassified sequences</taxon>
        <taxon>metagenomes</taxon>
        <taxon>ecological metagenomes</taxon>
    </lineage>
</organism>
<protein>
    <recommendedName>
        <fullName evidence="4">Zinc-ribbon domain-containing protein</fullName>
    </recommendedName>
</protein>
<dbReference type="EMBL" id="UINC01031201">
    <property type="protein sequence ID" value="SVB16869.1"/>
    <property type="molecule type" value="Genomic_DNA"/>
</dbReference>
<evidence type="ECO:0000256" key="1">
    <source>
        <dbReference type="SAM" id="MobiDB-lite"/>
    </source>
</evidence>
<evidence type="ECO:0000313" key="3">
    <source>
        <dbReference type="EMBL" id="SVB16869.1"/>
    </source>
</evidence>
<keyword evidence="2" id="KW-0472">Membrane</keyword>
<evidence type="ECO:0008006" key="4">
    <source>
        <dbReference type="Google" id="ProtNLM"/>
    </source>
</evidence>
<gene>
    <name evidence="3" type="ORF">METZ01_LOCUS169723</name>
</gene>
<reference evidence="3" key="1">
    <citation type="submission" date="2018-05" db="EMBL/GenBank/DDBJ databases">
        <authorList>
            <person name="Lanie J.A."/>
            <person name="Ng W.-L."/>
            <person name="Kazmierczak K.M."/>
            <person name="Andrzejewski T.M."/>
            <person name="Davidsen T.M."/>
            <person name="Wayne K.J."/>
            <person name="Tettelin H."/>
            <person name="Glass J.I."/>
            <person name="Rusch D."/>
            <person name="Podicherti R."/>
            <person name="Tsui H.-C.T."/>
            <person name="Winkler M.E."/>
        </authorList>
    </citation>
    <scope>NUCLEOTIDE SEQUENCE</scope>
</reference>
<name>A0A382BTD3_9ZZZZ</name>
<feature type="region of interest" description="Disordered" evidence="1">
    <location>
        <begin position="179"/>
        <end position="215"/>
    </location>
</feature>